<evidence type="ECO:0008006" key="4">
    <source>
        <dbReference type="Google" id="ProtNLM"/>
    </source>
</evidence>
<gene>
    <name evidence="2" type="ORF">TNCT_269121</name>
</gene>
<dbReference type="PANTHER" id="PTHR24559:SF444">
    <property type="entry name" value="REVERSE TRANSCRIPTASE DOMAIN-CONTAINING PROTEIN"/>
    <property type="match status" value="1"/>
</dbReference>
<name>A0A8X6G2T1_TRICU</name>
<evidence type="ECO:0000256" key="1">
    <source>
        <dbReference type="SAM" id="SignalP"/>
    </source>
</evidence>
<dbReference type="OrthoDB" id="7288680at2759"/>
<dbReference type="AlphaFoldDB" id="A0A8X6G2T1"/>
<dbReference type="PANTHER" id="PTHR24559">
    <property type="entry name" value="TRANSPOSON TY3-I GAG-POL POLYPROTEIN"/>
    <property type="match status" value="1"/>
</dbReference>
<dbReference type="InterPro" id="IPR043502">
    <property type="entry name" value="DNA/RNA_pol_sf"/>
</dbReference>
<sequence length="228" mass="25774">MTVGNIEHTMSKFGVCNLLLFPLILGFDWQQQVQARCTYESNGALCNSTPSSLLLYEYIHASKPRINCIASNGISLPPLDDVVSPELNTKILPSQVQLIPKFAKISIIQQAPLDAKWLKQGLCHPSKSTYTAPAFIVEQPFHESTPRRVVIDYSRTINFITKIDPHPIDHMEDVIKRIVGKCYVSKMDVKSAFDTIRIRETDIFKTGFVTPDGHYEFLRIVSLMAHLQ</sequence>
<accession>A0A8X6G2T1</accession>
<evidence type="ECO:0000313" key="3">
    <source>
        <dbReference type="Proteomes" id="UP000887116"/>
    </source>
</evidence>
<organism evidence="2 3">
    <name type="scientific">Trichonephila clavata</name>
    <name type="common">Joro spider</name>
    <name type="synonym">Nephila clavata</name>
    <dbReference type="NCBI Taxonomy" id="2740835"/>
    <lineage>
        <taxon>Eukaryota</taxon>
        <taxon>Metazoa</taxon>
        <taxon>Ecdysozoa</taxon>
        <taxon>Arthropoda</taxon>
        <taxon>Chelicerata</taxon>
        <taxon>Arachnida</taxon>
        <taxon>Araneae</taxon>
        <taxon>Araneomorphae</taxon>
        <taxon>Entelegynae</taxon>
        <taxon>Araneoidea</taxon>
        <taxon>Nephilidae</taxon>
        <taxon>Trichonephila</taxon>
    </lineage>
</organism>
<evidence type="ECO:0000313" key="2">
    <source>
        <dbReference type="EMBL" id="GFQ93074.1"/>
    </source>
</evidence>
<dbReference type="Gene3D" id="3.10.10.10">
    <property type="entry name" value="HIV Type 1 Reverse Transcriptase, subunit A, domain 1"/>
    <property type="match status" value="1"/>
</dbReference>
<reference evidence="2" key="1">
    <citation type="submission" date="2020-07" db="EMBL/GenBank/DDBJ databases">
        <title>Multicomponent nature underlies the extraordinary mechanical properties of spider dragline silk.</title>
        <authorList>
            <person name="Kono N."/>
            <person name="Nakamura H."/>
            <person name="Mori M."/>
            <person name="Yoshida Y."/>
            <person name="Ohtoshi R."/>
            <person name="Malay A.D."/>
            <person name="Moran D.A.P."/>
            <person name="Tomita M."/>
            <person name="Numata K."/>
            <person name="Arakawa K."/>
        </authorList>
    </citation>
    <scope>NUCLEOTIDE SEQUENCE</scope>
</reference>
<dbReference type="InterPro" id="IPR053134">
    <property type="entry name" value="RNA-dir_DNA_polymerase"/>
</dbReference>
<comment type="caution">
    <text evidence="2">The sequence shown here is derived from an EMBL/GenBank/DDBJ whole genome shotgun (WGS) entry which is preliminary data.</text>
</comment>
<dbReference type="SUPFAM" id="SSF56672">
    <property type="entry name" value="DNA/RNA polymerases"/>
    <property type="match status" value="1"/>
</dbReference>
<keyword evidence="1" id="KW-0732">Signal</keyword>
<dbReference type="InterPro" id="IPR043128">
    <property type="entry name" value="Rev_trsase/Diguanyl_cyclase"/>
</dbReference>
<protein>
    <recommendedName>
        <fullName evidence="4">Reverse transcriptase domain-containing protein</fullName>
    </recommendedName>
</protein>
<dbReference type="EMBL" id="BMAO01014133">
    <property type="protein sequence ID" value="GFQ93074.1"/>
    <property type="molecule type" value="Genomic_DNA"/>
</dbReference>
<feature type="chain" id="PRO_5036471116" description="Reverse transcriptase domain-containing protein" evidence="1">
    <location>
        <begin position="27"/>
        <end position="228"/>
    </location>
</feature>
<keyword evidence="3" id="KW-1185">Reference proteome</keyword>
<feature type="signal peptide" evidence="1">
    <location>
        <begin position="1"/>
        <end position="26"/>
    </location>
</feature>
<dbReference type="Gene3D" id="3.30.70.270">
    <property type="match status" value="1"/>
</dbReference>
<proteinExistence type="predicted"/>
<dbReference type="Proteomes" id="UP000887116">
    <property type="component" value="Unassembled WGS sequence"/>
</dbReference>
<dbReference type="GO" id="GO:0071897">
    <property type="term" value="P:DNA biosynthetic process"/>
    <property type="evidence" value="ECO:0007669"/>
    <property type="project" value="UniProtKB-ARBA"/>
</dbReference>